<accession>A0A329RDL9</accession>
<dbReference type="EMBL" id="RCMG01001391">
    <property type="protein sequence ID" value="KAG2828516.1"/>
    <property type="molecule type" value="Genomic_DNA"/>
</dbReference>
<reference evidence="6 7" key="1">
    <citation type="submission" date="2018-01" db="EMBL/GenBank/DDBJ databases">
        <title>Draft genome of the strawberry crown rot pathogen Phytophthora cactorum.</title>
        <authorList>
            <person name="Armitage A.D."/>
            <person name="Lysoe E."/>
            <person name="Nellist C.F."/>
            <person name="Harrison R.J."/>
            <person name="Brurberg M.B."/>
        </authorList>
    </citation>
    <scope>NUCLEOTIDE SEQUENCE [LARGE SCALE GENOMIC DNA]</scope>
    <source>
        <strain evidence="6 7">10300</strain>
    </source>
</reference>
<dbReference type="Proteomes" id="UP000736787">
    <property type="component" value="Unassembled WGS sequence"/>
</dbReference>
<evidence type="ECO:0008006" key="8">
    <source>
        <dbReference type="Google" id="ProtNLM"/>
    </source>
</evidence>
<dbReference type="Proteomes" id="UP000760860">
    <property type="component" value="Unassembled WGS sequence"/>
</dbReference>
<proteinExistence type="predicted"/>
<evidence type="ECO:0000313" key="6">
    <source>
        <dbReference type="EMBL" id="RAW22540.1"/>
    </source>
</evidence>
<evidence type="ECO:0000313" key="5">
    <source>
        <dbReference type="EMBL" id="KAG3207777.1"/>
    </source>
</evidence>
<dbReference type="Proteomes" id="UP000735874">
    <property type="component" value="Unassembled WGS sequence"/>
</dbReference>
<dbReference type="EMBL" id="MJFZ01001282">
    <property type="protein sequence ID" value="RAW22540.1"/>
    <property type="molecule type" value="Genomic_DNA"/>
</dbReference>
<evidence type="ECO:0000313" key="1">
    <source>
        <dbReference type="EMBL" id="KAG2828516.1"/>
    </source>
</evidence>
<dbReference type="EMBL" id="RCMI01001533">
    <property type="protein sequence ID" value="KAG2883915.1"/>
    <property type="molecule type" value="Genomic_DNA"/>
</dbReference>
<dbReference type="EMBL" id="RCMK01001526">
    <property type="protein sequence ID" value="KAG2892639.1"/>
    <property type="molecule type" value="Genomic_DNA"/>
</dbReference>
<dbReference type="OrthoDB" id="109267at2759"/>
<name>A0A329RDL9_9STRA</name>
<dbReference type="Proteomes" id="UP000251314">
    <property type="component" value="Unassembled WGS sequence"/>
</dbReference>
<dbReference type="AlphaFoldDB" id="A0A329RDL9"/>
<dbReference type="Proteomes" id="UP000774804">
    <property type="component" value="Unassembled WGS sequence"/>
</dbReference>
<evidence type="ECO:0000313" key="7">
    <source>
        <dbReference type="Proteomes" id="UP000251314"/>
    </source>
</evidence>
<reference evidence="1" key="2">
    <citation type="submission" date="2018-10" db="EMBL/GenBank/DDBJ databases">
        <title>Effector identification in a new, highly contiguous assembly of the strawberry crown rot pathogen Phytophthora cactorum.</title>
        <authorList>
            <person name="Armitage A.D."/>
            <person name="Nellist C.F."/>
            <person name="Bates H."/>
            <person name="Vickerstaff R.J."/>
            <person name="Harrison R.J."/>
        </authorList>
    </citation>
    <scope>NUCLEOTIDE SEQUENCE</scope>
    <source>
        <strain evidence="1">15-7</strain>
        <strain evidence="2">4032</strain>
        <strain evidence="3">4040</strain>
        <strain evidence="4">P415</strain>
        <strain evidence="5">P421</strain>
    </source>
</reference>
<protein>
    <recommendedName>
        <fullName evidence="8">Zinc finger, CCHC-type</fullName>
    </recommendedName>
</protein>
<dbReference type="Proteomes" id="UP000697107">
    <property type="component" value="Unassembled WGS sequence"/>
</dbReference>
<dbReference type="EMBL" id="RCML01001427">
    <property type="protein sequence ID" value="KAG2962690.1"/>
    <property type="molecule type" value="Genomic_DNA"/>
</dbReference>
<keyword evidence="7" id="KW-1185">Reference proteome</keyword>
<evidence type="ECO:0000313" key="2">
    <source>
        <dbReference type="EMBL" id="KAG2883915.1"/>
    </source>
</evidence>
<evidence type="ECO:0000313" key="4">
    <source>
        <dbReference type="EMBL" id="KAG2962690.1"/>
    </source>
</evidence>
<organism evidence="6 7">
    <name type="scientific">Phytophthora cactorum</name>
    <dbReference type="NCBI Taxonomy" id="29920"/>
    <lineage>
        <taxon>Eukaryota</taxon>
        <taxon>Sar</taxon>
        <taxon>Stramenopiles</taxon>
        <taxon>Oomycota</taxon>
        <taxon>Peronosporomycetes</taxon>
        <taxon>Peronosporales</taxon>
        <taxon>Peronosporaceae</taxon>
        <taxon>Phytophthora</taxon>
    </lineage>
</organism>
<dbReference type="VEuPathDB" id="FungiDB:PC110_g21019"/>
<sequence length="146" mass="16419">MDPGTKFTVHLDKFKELVLNMESIRESQDETRQFVLLLVSLTDEDRILATVLESTPNVTLANAIQSLSGVEASDESSSAQERAFATKRKDFGSKRHFNSKCFYCKKPVHKEFERRKEKTDVGRGQVAHAQASDFTFTAVSAMVKAE</sequence>
<evidence type="ECO:0000313" key="3">
    <source>
        <dbReference type="EMBL" id="KAG2892639.1"/>
    </source>
</evidence>
<comment type="caution">
    <text evidence="6">The sequence shown here is derived from an EMBL/GenBank/DDBJ whole genome shotgun (WGS) entry which is preliminary data.</text>
</comment>
<gene>
    <name evidence="6" type="ORF">PC110_g21019</name>
    <name evidence="1" type="ORF">PC113_g21459</name>
    <name evidence="2" type="ORF">PC115_g21477</name>
    <name evidence="3" type="ORF">PC117_g23966</name>
    <name evidence="4" type="ORF">PC118_g21301</name>
    <name evidence="5" type="ORF">PC129_g21181</name>
</gene>
<dbReference type="EMBL" id="RCMV01001641">
    <property type="protein sequence ID" value="KAG3207777.1"/>
    <property type="molecule type" value="Genomic_DNA"/>
</dbReference>